<dbReference type="Proteomes" id="UP000326939">
    <property type="component" value="Chromosome 9"/>
</dbReference>
<dbReference type="GO" id="GO:0008143">
    <property type="term" value="F:poly(A) binding"/>
    <property type="evidence" value="ECO:0007669"/>
    <property type="project" value="InterPro"/>
</dbReference>
<sequence>MDKKIRVNFSGDGAALLRDRISEKLKEFMGDYTDDVLVFWVLGQDHVQFELDSSLKWEVNALVYFWDVDGHALRDSVTTTTFHRALYWQEYVIVLLRNGRDREEARNELNVFLGDDSDSFVSWLWDHLATNLDLYVQPQETHTDEVARTNPTLVEQTGGNESRHMDSEPQKVKPDNSYRGRHKREWKDVVRDVSHQPPLLSSVVVNIHQEKKPLCNVSRARRSPSPQSPQLKKRSQHDEQQHVKRDTVSQASSGAPRRLLQFAVRDAFRTLRPSGMVKEPSQKRLRSVVSTSTEDTSLVDRPRRLQSIARVPNPMATVLKAVQEAAGVVKVKSSRSVFDRLGRDMDASLITEQVTEFRDAAFEDDKYKELNAIQVQNHSNYPQRSKYCGHSGPINMTEHEAGLTSDLMSDDEGYDDTNVVDHRVMNVSQTGTSCRSKGEDSLMSKYSGAKDQDKSVSAANTSLKIVNISVNVNAWRPPHYQEPRDAVMDNQKSVQNNEKNAGKFGAKLMKEVSKPVSVGNGNRDDEKAKPAGDIHQEPQKPPSSASGSYTAGRPLEDADSRTIFVSNVHFAATKDSLSWHFNKFGEVLKVVIVTDAATGQPTGSAYVEFMRKEAADNGLSLDGTSFMSRILKVYSGKMIIVQCGVVSQKLRGSSWHLNIIFVPQVMKRSSSNQEANPITTWPRIAHCSPYAAGRFSRAAFPRGTPAAFRPQLHVKPGARSLQWKRDAQASPAESSAAVSGSSVVSPSARSLTYVRTEPKPDRNLGNA</sequence>
<feature type="compositionally biased region" description="Basic and acidic residues" evidence="2">
    <location>
        <begin position="756"/>
        <end position="767"/>
    </location>
</feature>
<accession>A0A5N5LG74</accession>
<dbReference type="AlphaFoldDB" id="A0A5N5LG74"/>
<feature type="domain" description="RRM" evidence="3">
    <location>
        <begin position="561"/>
        <end position="638"/>
    </location>
</feature>
<evidence type="ECO:0000256" key="1">
    <source>
        <dbReference type="PROSITE-ProRule" id="PRU00176"/>
    </source>
</evidence>
<dbReference type="EMBL" id="VDCV01000009">
    <property type="protein sequence ID" value="KAB5541051.1"/>
    <property type="molecule type" value="Genomic_DNA"/>
</dbReference>
<dbReference type="SMART" id="SM00360">
    <property type="entry name" value="RRM"/>
    <property type="match status" value="1"/>
</dbReference>
<keyword evidence="1" id="KW-0694">RNA-binding</keyword>
<evidence type="ECO:0000256" key="2">
    <source>
        <dbReference type="SAM" id="MobiDB-lite"/>
    </source>
</evidence>
<evidence type="ECO:0000259" key="3">
    <source>
        <dbReference type="PROSITE" id="PS50102"/>
    </source>
</evidence>
<dbReference type="InterPro" id="IPR000504">
    <property type="entry name" value="RRM_dom"/>
</dbReference>
<feature type="compositionally biased region" description="Polar residues" evidence="2">
    <location>
        <begin position="149"/>
        <end position="160"/>
    </location>
</feature>
<dbReference type="InterPro" id="IPR012677">
    <property type="entry name" value="Nucleotide-bd_a/b_plait_sf"/>
</dbReference>
<dbReference type="SUPFAM" id="SSF54928">
    <property type="entry name" value="RNA-binding domain, RBD"/>
    <property type="match status" value="1"/>
</dbReference>
<evidence type="ECO:0000313" key="5">
    <source>
        <dbReference type="Proteomes" id="UP000326939"/>
    </source>
</evidence>
<dbReference type="InterPro" id="IPR035979">
    <property type="entry name" value="RBD_domain_sf"/>
</dbReference>
<feature type="compositionally biased region" description="Basic and acidic residues" evidence="2">
    <location>
        <begin position="236"/>
        <end position="247"/>
    </location>
</feature>
<reference evidence="5" key="1">
    <citation type="journal article" date="2019" name="Gigascience">
        <title>De novo genome assembly of the endangered Acer yangbiense, a plant species with extremely small populations endemic to Yunnan Province, China.</title>
        <authorList>
            <person name="Yang J."/>
            <person name="Wariss H.M."/>
            <person name="Tao L."/>
            <person name="Zhang R."/>
            <person name="Yun Q."/>
            <person name="Hollingsworth P."/>
            <person name="Dao Z."/>
            <person name="Luo G."/>
            <person name="Guo H."/>
            <person name="Ma Y."/>
            <person name="Sun W."/>
        </authorList>
    </citation>
    <scope>NUCLEOTIDE SEQUENCE [LARGE SCALE GENOMIC DNA]</scope>
    <source>
        <strain evidence="5">cv. br00</strain>
    </source>
</reference>
<protein>
    <recommendedName>
        <fullName evidence="3">RRM domain-containing protein</fullName>
    </recommendedName>
</protein>
<dbReference type="Pfam" id="PF00076">
    <property type="entry name" value="RRM_1"/>
    <property type="match status" value="1"/>
</dbReference>
<feature type="compositionally biased region" description="Low complexity" evidence="2">
    <location>
        <begin position="728"/>
        <end position="750"/>
    </location>
</feature>
<dbReference type="PANTHER" id="PTHR14738">
    <property type="entry name" value="ZINC FINGER CCCH DOMAIN-CONTAINING PROTEIN 14"/>
    <property type="match status" value="1"/>
</dbReference>
<dbReference type="GO" id="GO:0043488">
    <property type="term" value="P:regulation of mRNA stability"/>
    <property type="evidence" value="ECO:0007669"/>
    <property type="project" value="InterPro"/>
</dbReference>
<evidence type="ECO:0000313" key="4">
    <source>
        <dbReference type="EMBL" id="KAB5541051.1"/>
    </source>
</evidence>
<dbReference type="GO" id="GO:0005634">
    <property type="term" value="C:nucleus"/>
    <property type="evidence" value="ECO:0007669"/>
    <property type="project" value="TreeGrafter"/>
</dbReference>
<feature type="region of interest" description="Disordered" evidence="2">
    <location>
        <begin position="141"/>
        <end position="183"/>
    </location>
</feature>
<dbReference type="InterPro" id="IPR040366">
    <property type="entry name" value="Nab2/ZC3H14"/>
</dbReference>
<gene>
    <name evidence="4" type="ORF">DKX38_014025</name>
</gene>
<name>A0A5N5LG74_9ROSI</name>
<feature type="region of interest" description="Disordered" evidence="2">
    <location>
        <begin position="214"/>
        <end position="256"/>
    </location>
</feature>
<feature type="region of interest" description="Disordered" evidence="2">
    <location>
        <begin position="719"/>
        <end position="767"/>
    </location>
</feature>
<keyword evidence="5" id="KW-1185">Reference proteome</keyword>
<feature type="compositionally biased region" description="Basic and acidic residues" evidence="2">
    <location>
        <begin position="161"/>
        <end position="178"/>
    </location>
</feature>
<feature type="region of interest" description="Disordered" evidence="2">
    <location>
        <begin position="276"/>
        <end position="298"/>
    </location>
</feature>
<dbReference type="PANTHER" id="PTHR14738:SF32">
    <property type="entry name" value="RNA BINDING (RRM_RBD_RNP MOTIFS) FAMILY PROTEIN"/>
    <property type="match status" value="1"/>
</dbReference>
<dbReference type="Gene3D" id="3.30.70.330">
    <property type="match status" value="1"/>
</dbReference>
<organism evidence="4 5">
    <name type="scientific">Salix brachista</name>
    <dbReference type="NCBI Taxonomy" id="2182728"/>
    <lineage>
        <taxon>Eukaryota</taxon>
        <taxon>Viridiplantae</taxon>
        <taxon>Streptophyta</taxon>
        <taxon>Embryophyta</taxon>
        <taxon>Tracheophyta</taxon>
        <taxon>Spermatophyta</taxon>
        <taxon>Magnoliopsida</taxon>
        <taxon>eudicotyledons</taxon>
        <taxon>Gunneridae</taxon>
        <taxon>Pentapetalae</taxon>
        <taxon>rosids</taxon>
        <taxon>fabids</taxon>
        <taxon>Malpighiales</taxon>
        <taxon>Salicaceae</taxon>
        <taxon>Saliceae</taxon>
        <taxon>Salix</taxon>
    </lineage>
</organism>
<feature type="compositionally biased region" description="Basic and acidic residues" evidence="2">
    <location>
        <begin position="522"/>
        <end position="538"/>
    </location>
</feature>
<dbReference type="GO" id="GO:0005737">
    <property type="term" value="C:cytoplasm"/>
    <property type="evidence" value="ECO:0007669"/>
    <property type="project" value="TreeGrafter"/>
</dbReference>
<proteinExistence type="predicted"/>
<dbReference type="PROSITE" id="PS50102">
    <property type="entry name" value="RRM"/>
    <property type="match status" value="1"/>
</dbReference>
<comment type="caution">
    <text evidence="4">The sequence shown here is derived from an EMBL/GenBank/DDBJ whole genome shotgun (WGS) entry which is preliminary data.</text>
</comment>
<feature type="region of interest" description="Disordered" evidence="2">
    <location>
        <begin position="515"/>
        <end position="552"/>
    </location>
</feature>